<sequence>MSDPFKSAPRYQSSDSPPHLGHFSSPLSPGDGLGNNFSNESPQHSSPEGSEQYELSDSAIKYDSLDPTFNPELDDEAIPLNSRTHVLGTRPAGFLHDQQNDKSYTTEDDPTTTFGFPVPSFSDGFDSRPNNESIANRSSLYRSQTTAEAWHRRQKIDPKRAKTIKVKLKQGNFVNEYPVPTAVKNGNLAGGYKGEATEFSHMRYSAVTCDPDDFTREAGWTLRTENYNRKTELLVAFTYYNEDKILVARTLHGVMMNLRDMCKAKWSEFRRLSSRGDAEAGSTDAWKMISVVLVFDGIEPADKATLDVLATIGLYQDGVMKRDVDGKETQAHLFEYTTLLSVSPKPELIQPHPNDPANLVPVQMTLVLKQKNAKKINSHRWLFNAICPHLDPEVCILIDAGTKPGSRSLYYLWEAFHHNPNLGGACGEIHAMLSRGKKLINPLVAAQNFEYKVYILDKPLESSFGYVSVLPGAFSAYRYRAITGRPLQQYFHGDHSLSARLGKKGIQGMGIFKKNMFLAEDRILCFELVAKAKEKWVLGYVKPAKGETDVPESAPELIGQRRRWLNGSFAAGIYSLAHFGRMYRSSHNPIRMLFLHVQAAYTLAGLILSWFALGSWFITFAAIIDISKPRVGITDYNMQQPSNNATNSEESQRLVSWKIKECWSGTAFDDTAHLKDSSVDSKFDYLYWINWVFKLIYIFLVALQVIMALGNRPKGEKAAYVISFIIFGLFAAYLLSMTMILTIKAFCPLAEQINAAHGGNAFGVLLGSTYGPIMAGILGTFGLYIASSIIYLDPWHILHSFIPFLLISVSFTNILNVYAFCNLHDVSWGTKGSDQADSLPSVSSKKTSREGVKIVEDIHRSQKDLDAQFQQTVMRAIQPFRGGSEDEKPTEDDQNKTFRTRFVCFWLGMNSVLVIILLSSSQDVRTKFFEFLLWSNFFLGCVKFSGFLYYMFGETFFRIARLCSRLCHR</sequence>
<feature type="transmembrane region" description="Helical" evidence="12">
    <location>
        <begin position="685"/>
        <end position="706"/>
    </location>
</feature>
<evidence type="ECO:0000313" key="16">
    <source>
        <dbReference type="Proteomes" id="UP001153365"/>
    </source>
</evidence>
<comment type="function">
    <text evidence="10 12">Polymerizes chitin, a structural polymer of the cell wall and septum, by transferring the sugar moiety of UDP-GlcNAc to the non-reducing end of the growing chitin polymer.</text>
</comment>
<evidence type="ECO:0000256" key="12">
    <source>
        <dbReference type="RuleBase" id="RU366040"/>
    </source>
</evidence>
<evidence type="ECO:0000256" key="7">
    <source>
        <dbReference type="ARBA" id="ARBA00022989"/>
    </source>
</evidence>
<name>A0AAV0BN73_PHAPC</name>
<evidence type="ECO:0000256" key="11">
    <source>
        <dbReference type="ARBA" id="ARBA00038055"/>
    </source>
</evidence>
<comment type="subcellular location">
    <subcellularLocation>
        <location evidence="1 12">Cell membrane</location>
        <topology evidence="1 12">Multi-pass membrane protein</topology>
    </subcellularLocation>
</comment>
<gene>
    <name evidence="15" type="ORF">PPACK8108_LOCUS23758</name>
</gene>
<keyword evidence="5 12" id="KW-0808">Transferase</keyword>
<evidence type="ECO:0000256" key="13">
    <source>
        <dbReference type="SAM" id="MobiDB-lite"/>
    </source>
</evidence>
<keyword evidence="4 12" id="KW-0328">Glycosyltransferase</keyword>
<proteinExistence type="inferred from homology"/>
<evidence type="ECO:0000256" key="4">
    <source>
        <dbReference type="ARBA" id="ARBA00022676"/>
    </source>
</evidence>
<keyword evidence="6 12" id="KW-0812">Transmembrane</keyword>
<dbReference type="Proteomes" id="UP001153365">
    <property type="component" value="Unassembled WGS sequence"/>
</dbReference>
<keyword evidence="8 12" id="KW-0472">Membrane</keyword>
<evidence type="ECO:0000256" key="10">
    <source>
        <dbReference type="ARBA" id="ARBA00024009"/>
    </source>
</evidence>
<feature type="transmembrane region" description="Helical" evidence="12">
    <location>
        <begin position="762"/>
        <end position="785"/>
    </location>
</feature>
<dbReference type="InterPro" id="IPR013616">
    <property type="entry name" value="Chitin_synth_N"/>
</dbReference>
<comment type="catalytic activity">
    <reaction evidence="12">
        <text>[(1-&gt;4)-N-acetyl-beta-D-glucosaminyl](n) + UDP-N-acetyl-alpha-D-glucosamine = [(1-&gt;4)-N-acetyl-beta-D-glucosaminyl](n+1) + UDP + H(+)</text>
        <dbReference type="Rhea" id="RHEA:16637"/>
        <dbReference type="Rhea" id="RHEA-COMP:9593"/>
        <dbReference type="Rhea" id="RHEA-COMP:9595"/>
        <dbReference type="ChEBI" id="CHEBI:15378"/>
        <dbReference type="ChEBI" id="CHEBI:17029"/>
        <dbReference type="ChEBI" id="CHEBI:57705"/>
        <dbReference type="ChEBI" id="CHEBI:58223"/>
        <dbReference type="EC" id="2.4.1.16"/>
    </reaction>
</comment>
<keyword evidence="3 12" id="KW-1003">Cell membrane</keyword>
<dbReference type="PANTHER" id="PTHR22914">
    <property type="entry name" value="CHITIN SYNTHASE"/>
    <property type="match status" value="1"/>
</dbReference>
<feature type="transmembrane region" description="Helical" evidence="12">
    <location>
        <begin position="797"/>
        <end position="821"/>
    </location>
</feature>
<feature type="compositionally biased region" description="Polar residues" evidence="13">
    <location>
        <begin position="35"/>
        <end position="55"/>
    </location>
</feature>
<dbReference type="GO" id="GO:0030428">
    <property type="term" value="C:cell septum"/>
    <property type="evidence" value="ECO:0007669"/>
    <property type="project" value="TreeGrafter"/>
</dbReference>
<evidence type="ECO:0000256" key="6">
    <source>
        <dbReference type="ARBA" id="ARBA00022692"/>
    </source>
</evidence>
<reference evidence="15" key="1">
    <citation type="submission" date="2022-06" db="EMBL/GenBank/DDBJ databases">
        <authorList>
            <consortium name="SYNGENTA / RWTH Aachen University"/>
        </authorList>
    </citation>
    <scope>NUCLEOTIDE SEQUENCE</scope>
</reference>
<evidence type="ECO:0000313" key="15">
    <source>
        <dbReference type="EMBL" id="CAH7688751.1"/>
    </source>
</evidence>
<dbReference type="Pfam" id="PF08407">
    <property type="entry name" value="Chitin_synth_1N"/>
    <property type="match status" value="1"/>
</dbReference>
<dbReference type="EMBL" id="CALTRL010006009">
    <property type="protein sequence ID" value="CAH7688751.1"/>
    <property type="molecule type" value="Genomic_DNA"/>
</dbReference>
<dbReference type="GO" id="GO:0004100">
    <property type="term" value="F:chitin synthase activity"/>
    <property type="evidence" value="ECO:0007669"/>
    <property type="project" value="UniProtKB-UniRule"/>
</dbReference>
<dbReference type="AlphaFoldDB" id="A0AAV0BN73"/>
<keyword evidence="16" id="KW-1185">Reference proteome</keyword>
<feature type="transmembrane region" description="Helical" evidence="12">
    <location>
        <begin position="931"/>
        <end position="952"/>
    </location>
</feature>
<keyword evidence="7 12" id="KW-1133">Transmembrane helix</keyword>
<dbReference type="SUPFAM" id="SSF53448">
    <property type="entry name" value="Nucleotide-diphospho-sugar transferases"/>
    <property type="match status" value="1"/>
</dbReference>
<dbReference type="GO" id="GO:0071555">
    <property type="term" value="P:cell wall organization"/>
    <property type="evidence" value="ECO:0007669"/>
    <property type="project" value="UniProtKB-KW"/>
</dbReference>
<dbReference type="InterPro" id="IPR029044">
    <property type="entry name" value="Nucleotide-diphossugar_trans"/>
</dbReference>
<feature type="transmembrane region" description="Helical" evidence="12">
    <location>
        <begin position="902"/>
        <end position="919"/>
    </location>
</feature>
<dbReference type="GO" id="GO:0005886">
    <property type="term" value="C:plasma membrane"/>
    <property type="evidence" value="ECO:0007669"/>
    <property type="project" value="UniProtKB-SubCell"/>
</dbReference>
<feature type="transmembrane region" description="Helical" evidence="12">
    <location>
        <begin position="603"/>
        <end position="624"/>
    </location>
</feature>
<comment type="similarity">
    <text evidence="11">Belongs to the chitin synthase family. Class III subfamily.</text>
</comment>
<evidence type="ECO:0000256" key="8">
    <source>
        <dbReference type="ARBA" id="ARBA00023136"/>
    </source>
</evidence>
<feature type="region of interest" description="Disordered" evidence="13">
    <location>
        <begin position="1"/>
        <end position="55"/>
    </location>
</feature>
<comment type="caution">
    <text evidence="15">The sequence shown here is derived from an EMBL/GenBank/DDBJ whole genome shotgun (WGS) entry which is preliminary data.</text>
</comment>
<evidence type="ECO:0000256" key="5">
    <source>
        <dbReference type="ARBA" id="ARBA00022679"/>
    </source>
</evidence>
<evidence type="ECO:0000256" key="2">
    <source>
        <dbReference type="ARBA" id="ARBA00012543"/>
    </source>
</evidence>
<dbReference type="Pfam" id="PF01644">
    <property type="entry name" value="Chitin_synth_1"/>
    <property type="match status" value="1"/>
</dbReference>
<evidence type="ECO:0000256" key="1">
    <source>
        <dbReference type="ARBA" id="ARBA00004651"/>
    </source>
</evidence>
<dbReference type="GO" id="GO:0006031">
    <property type="term" value="P:chitin biosynthetic process"/>
    <property type="evidence" value="ECO:0007669"/>
    <property type="project" value="UniProtKB-UniRule"/>
</dbReference>
<keyword evidence="9 12" id="KW-0961">Cell wall biogenesis/degradation</keyword>
<dbReference type="CDD" id="cd04190">
    <property type="entry name" value="Chitin_synth_C"/>
    <property type="match status" value="1"/>
</dbReference>
<dbReference type="EC" id="2.4.1.16" evidence="2 12"/>
<feature type="domain" description="Chitin synthase N-terminal" evidence="14">
    <location>
        <begin position="162"/>
        <end position="232"/>
    </location>
</feature>
<evidence type="ECO:0000259" key="14">
    <source>
        <dbReference type="Pfam" id="PF08407"/>
    </source>
</evidence>
<evidence type="ECO:0000256" key="3">
    <source>
        <dbReference type="ARBA" id="ARBA00022475"/>
    </source>
</evidence>
<protein>
    <recommendedName>
        <fullName evidence="2 12">Chitin synthase</fullName>
        <ecNumber evidence="2 12">2.4.1.16</ecNumber>
    </recommendedName>
</protein>
<organism evidence="15 16">
    <name type="scientific">Phakopsora pachyrhizi</name>
    <name type="common">Asian soybean rust disease fungus</name>
    <dbReference type="NCBI Taxonomy" id="170000"/>
    <lineage>
        <taxon>Eukaryota</taxon>
        <taxon>Fungi</taxon>
        <taxon>Dikarya</taxon>
        <taxon>Basidiomycota</taxon>
        <taxon>Pucciniomycotina</taxon>
        <taxon>Pucciniomycetes</taxon>
        <taxon>Pucciniales</taxon>
        <taxon>Phakopsoraceae</taxon>
        <taxon>Phakopsora</taxon>
    </lineage>
</organism>
<evidence type="ECO:0000256" key="9">
    <source>
        <dbReference type="ARBA" id="ARBA00023316"/>
    </source>
</evidence>
<dbReference type="PANTHER" id="PTHR22914:SF11">
    <property type="entry name" value="CHITIN SYNTHASE B"/>
    <property type="match status" value="1"/>
</dbReference>
<feature type="transmembrane region" description="Helical" evidence="12">
    <location>
        <begin position="718"/>
        <end position="741"/>
    </location>
</feature>
<dbReference type="InterPro" id="IPR004835">
    <property type="entry name" value="Chitin_synth"/>
</dbReference>
<accession>A0AAV0BN73</accession>